<dbReference type="Pfam" id="PF00005">
    <property type="entry name" value="ABC_tran"/>
    <property type="match status" value="1"/>
</dbReference>
<feature type="transmembrane region" description="Helical" evidence="8">
    <location>
        <begin position="189"/>
        <end position="216"/>
    </location>
</feature>
<reference evidence="11 12" key="1">
    <citation type="submission" date="2020-05" db="EMBL/GenBank/DDBJ databases">
        <title>Azospirillum oleiclasticum sp. nov, a nitrogen-fixing and heavy crude oil-emulsifying bacterium isolated from the crude oil of Yumen Oilfield.</title>
        <authorList>
            <person name="Wu D."/>
            <person name="Cai M."/>
            <person name="Zhang X."/>
        </authorList>
    </citation>
    <scope>NUCLEOTIDE SEQUENCE [LARGE SCALE GENOMIC DNA]</scope>
    <source>
        <strain evidence="11 12">ROY-1-1-2</strain>
    </source>
</reference>
<evidence type="ECO:0000256" key="4">
    <source>
        <dbReference type="ARBA" id="ARBA00022840"/>
    </source>
</evidence>
<dbReference type="GO" id="GO:0005524">
    <property type="term" value="F:ATP binding"/>
    <property type="evidence" value="ECO:0007669"/>
    <property type="project" value="UniProtKB-KW"/>
</dbReference>
<evidence type="ECO:0000259" key="10">
    <source>
        <dbReference type="PROSITE" id="PS50929"/>
    </source>
</evidence>
<feature type="region of interest" description="Disordered" evidence="7">
    <location>
        <begin position="39"/>
        <end position="63"/>
    </location>
</feature>
<protein>
    <submittedName>
        <fullName evidence="11">ATP-binding cassette domain-containing protein</fullName>
    </submittedName>
</protein>
<dbReference type="PROSITE" id="PS00211">
    <property type="entry name" value="ABC_TRANSPORTER_1"/>
    <property type="match status" value="1"/>
</dbReference>
<dbReference type="InterPro" id="IPR027417">
    <property type="entry name" value="P-loop_NTPase"/>
</dbReference>
<dbReference type="PROSITE" id="PS50893">
    <property type="entry name" value="ABC_TRANSPORTER_2"/>
    <property type="match status" value="1"/>
</dbReference>
<keyword evidence="6 8" id="KW-0472">Membrane</keyword>
<evidence type="ECO:0000256" key="5">
    <source>
        <dbReference type="ARBA" id="ARBA00022989"/>
    </source>
</evidence>
<keyword evidence="4 11" id="KW-0067">ATP-binding</keyword>
<dbReference type="CDD" id="cd18575">
    <property type="entry name" value="ABC_6TM_bac_exporter_ABCB8_10_like"/>
    <property type="match status" value="1"/>
</dbReference>
<proteinExistence type="predicted"/>
<dbReference type="InterPro" id="IPR003593">
    <property type="entry name" value="AAA+_ATPase"/>
</dbReference>
<evidence type="ECO:0000313" key="11">
    <source>
        <dbReference type="EMBL" id="NYZ19077.1"/>
    </source>
</evidence>
<feature type="transmembrane region" description="Helical" evidence="8">
    <location>
        <begin position="304"/>
        <end position="324"/>
    </location>
</feature>
<dbReference type="PANTHER" id="PTHR43394:SF1">
    <property type="entry name" value="ATP-BINDING CASSETTE SUB-FAMILY B MEMBER 10, MITOCHONDRIAL"/>
    <property type="match status" value="1"/>
</dbReference>
<feature type="domain" description="ABC transporter" evidence="9">
    <location>
        <begin position="400"/>
        <end position="636"/>
    </location>
</feature>
<evidence type="ECO:0000256" key="7">
    <source>
        <dbReference type="SAM" id="MobiDB-lite"/>
    </source>
</evidence>
<evidence type="ECO:0000256" key="8">
    <source>
        <dbReference type="SAM" id="Phobius"/>
    </source>
</evidence>
<dbReference type="InterPro" id="IPR017871">
    <property type="entry name" value="ABC_transporter-like_CS"/>
</dbReference>
<dbReference type="SMART" id="SM00382">
    <property type="entry name" value="AAA"/>
    <property type="match status" value="1"/>
</dbReference>
<feature type="transmembrane region" description="Helical" evidence="8">
    <location>
        <begin position="122"/>
        <end position="147"/>
    </location>
</feature>
<dbReference type="InterPro" id="IPR003439">
    <property type="entry name" value="ABC_transporter-like_ATP-bd"/>
</dbReference>
<evidence type="ECO:0000313" key="12">
    <source>
        <dbReference type="Proteomes" id="UP000584642"/>
    </source>
</evidence>
<dbReference type="Gene3D" id="1.20.1560.10">
    <property type="entry name" value="ABC transporter type 1, transmembrane domain"/>
    <property type="match status" value="1"/>
</dbReference>
<evidence type="ECO:0000256" key="2">
    <source>
        <dbReference type="ARBA" id="ARBA00022692"/>
    </source>
</evidence>
<keyword evidence="5 8" id="KW-1133">Transmembrane helix</keyword>
<gene>
    <name evidence="11" type="ORF">HND93_05085</name>
</gene>
<dbReference type="SUPFAM" id="SSF52540">
    <property type="entry name" value="P-loop containing nucleoside triphosphate hydrolases"/>
    <property type="match status" value="1"/>
</dbReference>
<evidence type="ECO:0000256" key="1">
    <source>
        <dbReference type="ARBA" id="ARBA00004651"/>
    </source>
</evidence>
<evidence type="ECO:0000256" key="6">
    <source>
        <dbReference type="ARBA" id="ARBA00023136"/>
    </source>
</evidence>
<feature type="domain" description="ABC transmembrane type-1" evidence="10">
    <location>
        <begin position="83"/>
        <end position="365"/>
    </location>
</feature>
<dbReference type="InterPro" id="IPR011527">
    <property type="entry name" value="ABC1_TM_dom"/>
</dbReference>
<dbReference type="PANTHER" id="PTHR43394">
    <property type="entry name" value="ATP-DEPENDENT PERMEASE MDL1, MITOCHONDRIAL"/>
    <property type="match status" value="1"/>
</dbReference>
<evidence type="ECO:0000259" key="9">
    <source>
        <dbReference type="PROSITE" id="PS50893"/>
    </source>
</evidence>
<dbReference type="InterPro" id="IPR011918">
    <property type="entry name" value="ABC_MsbA_ATP-bd"/>
</dbReference>
<dbReference type="SUPFAM" id="SSF90123">
    <property type="entry name" value="ABC transporter transmembrane region"/>
    <property type="match status" value="1"/>
</dbReference>
<dbReference type="Gene3D" id="3.40.50.300">
    <property type="entry name" value="P-loop containing nucleotide triphosphate hydrolases"/>
    <property type="match status" value="1"/>
</dbReference>
<feature type="transmembrane region" description="Helical" evidence="8">
    <location>
        <begin position="339"/>
        <end position="360"/>
    </location>
</feature>
<comment type="subcellular location">
    <subcellularLocation>
        <location evidence="1">Cell membrane</location>
        <topology evidence="1">Multi-pass membrane protein</topology>
    </subcellularLocation>
</comment>
<name>A0ABX2T4R1_9PROT</name>
<dbReference type="Pfam" id="PF00664">
    <property type="entry name" value="ABC_membrane"/>
    <property type="match status" value="1"/>
</dbReference>
<feature type="transmembrane region" description="Helical" evidence="8">
    <location>
        <begin position="222"/>
        <end position="241"/>
    </location>
</feature>
<dbReference type="InterPro" id="IPR039421">
    <property type="entry name" value="Type_1_exporter"/>
</dbReference>
<keyword evidence="3" id="KW-0547">Nucleotide-binding</keyword>
<evidence type="ECO:0000256" key="3">
    <source>
        <dbReference type="ARBA" id="ARBA00022741"/>
    </source>
</evidence>
<dbReference type="EMBL" id="JABFDB010000002">
    <property type="protein sequence ID" value="NYZ19077.1"/>
    <property type="molecule type" value="Genomic_DNA"/>
</dbReference>
<sequence length="651" mass="69876">MQPLPVHRSGPAPCWGRFGLLYRAAGAFLDRRRERPAPLVFRGSTRDESPLKPGSGSEPERRRDLSPLRRLLPFLKPYRLQMAGAGIALTVAAATVLGLGQGMRVLVDQGFTAGDSGLLDRALLVLLAVIALMAVSTYGRFFLVSWIGERVVADLRKAIYDHVLTLSPGFFETTRTGEVMSRLTTDTTLLQVVVGSSASIALRNLLLFLGGTAMLLVTSPKLTGLVFLVVPLVVFPIILFGRQVRRLSRASQDRIADVGSFVDETLSAIRTVQAYTHEALDRILFGKRVEEAFDVAIRRVRVRAVMTVIVIVLVFGAVGIILWIGGHDVLAGRLTPGELSAFVIYSVVVAGSVGAISEVIGDLQRAAGATERLFDLLATEPDIRAPAQPTALPAPSRGAVAFEGVRFHYPSRPDGAALEGFTLDVVPGETVALVGPSGAGKTTVFQLLLRFYDPQAGVVRVDGVDVRAADPVDVRRRIGLVSQDPIVFSADAMENIRYGRPDASDAEVRAAADAANATEFIDALPEGFATFLGERGVRLSGGQRQRIAIARAILRNPPILLLDEATSALDAESERMVQDALDKLMVGRTTLIIAHRLSTVLNADRIAVMEQGRIVATGTHADLMRQGGLYARLASLQFDRSGDGARSAAGD</sequence>
<keyword evidence="12" id="KW-1185">Reference proteome</keyword>
<keyword evidence="2 8" id="KW-0812">Transmembrane</keyword>
<dbReference type="PROSITE" id="PS50929">
    <property type="entry name" value="ABC_TM1F"/>
    <property type="match status" value="1"/>
</dbReference>
<dbReference type="InterPro" id="IPR036640">
    <property type="entry name" value="ABC1_TM_sf"/>
</dbReference>
<feature type="transmembrane region" description="Helical" evidence="8">
    <location>
        <begin position="80"/>
        <end position="102"/>
    </location>
</feature>
<dbReference type="Proteomes" id="UP000584642">
    <property type="component" value="Unassembled WGS sequence"/>
</dbReference>
<comment type="caution">
    <text evidence="11">The sequence shown here is derived from an EMBL/GenBank/DDBJ whole genome shotgun (WGS) entry which is preliminary data.</text>
</comment>
<organism evidence="11 12">
    <name type="scientific">Azospirillum oleiclasticum</name>
    <dbReference type="NCBI Taxonomy" id="2735135"/>
    <lineage>
        <taxon>Bacteria</taxon>
        <taxon>Pseudomonadati</taxon>
        <taxon>Pseudomonadota</taxon>
        <taxon>Alphaproteobacteria</taxon>
        <taxon>Rhodospirillales</taxon>
        <taxon>Azospirillaceae</taxon>
        <taxon>Azospirillum</taxon>
    </lineage>
</organism>
<dbReference type="NCBIfam" id="TIGR02204">
    <property type="entry name" value="MsbA_rel"/>
    <property type="match status" value="1"/>
</dbReference>
<accession>A0ABX2T4R1</accession>